<sequence>MALAITPRTSFETRGFCEVQNRGPRPHYGSDRSSQQCDKFLVSSGGSKPKIKKKLKKITKTLII</sequence>
<proteinExistence type="predicted"/>
<organism evidence="1 2">
    <name type="scientific">Companilactobacillus heilongjiangensis</name>
    <dbReference type="NCBI Taxonomy" id="1074467"/>
    <lineage>
        <taxon>Bacteria</taxon>
        <taxon>Bacillati</taxon>
        <taxon>Bacillota</taxon>
        <taxon>Bacilli</taxon>
        <taxon>Lactobacillales</taxon>
        <taxon>Lactobacillaceae</taxon>
        <taxon>Companilactobacillus</taxon>
    </lineage>
</organism>
<dbReference type="AlphaFoldDB" id="A0A0K2LD72"/>
<evidence type="ECO:0000313" key="1">
    <source>
        <dbReference type="EMBL" id="ALB29251.1"/>
    </source>
</evidence>
<dbReference type="KEGG" id="lhi:JP39_07680"/>
<gene>
    <name evidence="1" type="ORF">JP39_07680</name>
</gene>
<evidence type="ECO:0000313" key="2">
    <source>
        <dbReference type="Proteomes" id="UP000061546"/>
    </source>
</evidence>
<keyword evidence="2" id="KW-1185">Reference proteome</keyword>
<dbReference type="STRING" id="1074467.JP39_07680"/>
<reference evidence="1 2" key="1">
    <citation type="submission" date="2015-08" db="EMBL/GenBank/DDBJ databases">
        <title>Genomic sequence of Lactobacillus heilongjiangensis DSM 28069, isolated from Chinese traditional pickle.</title>
        <authorList>
            <person name="Jiang X."/>
            <person name="Zheng B."/>
            <person name="Cheng H."/>
        </authorList>
    </citation>
    <scope>NUCLEOTIDE SEQUENCE [LARGE SCALE GENOMIC DNA]</scope>
    <source>
        <strain evidence="1 2">DSM 28069</strain>
    </source>
</reference>
<accession>A0A0K2LD72</accession>
<dbReference type="EMBL" id="CP012559">
    <property type="protein sequence ID" value="ALB29251.1"/>
    <property type="molecule type" value="Genomic_DNA"/>
</dbReference>
<dbReference type="Proteomes" id="UP000061546">
    <property type="component" value="Chromosome"/>
</dbReference>
<protein>
    <submittedName>
        <fullName evidence="1">Uncharacterized protein</fullName>
    </submittedName>
</protein>
<name>A0A0K2LD72_9LACO</name>